<organism evidence="1 2">
    <name type="scientific">Cyphellophora attinorum</name>
    <dbReference type="NCBI Taxonomy" id="1664694"/>
    <lineage>
        <taxon>Eukaryota</taxon>
        <taxon>Fungi</taxon>
        <taxon>Dikarya</taxon>
        <taxon>Ascomycota</taxon>
        <taxon>Pezizomycotina</taxon>
        <taxon>Eurotiomycetes</taxon>
        <taxon>Chaetothyriomycetidae</taxon>
        <taxon>Chaetothyriales</taxon>
        <taxon>Cyphellophoraceae</taxon>
        <taxon>Cyphellophora</taxon>
    </lineage>
</organism>
<dbReference type="Proteomes" id="UP000038010">
    <property type="component" value="Unassembled WGS sequence"/>
</dbReference>
<dbReference type="VEuPathDB" id="FungiDB:AB675_6296"/>
<evidence type="ECO:0000313" key="1">
    <source>
        <dbReference type="EMBL" id="KPI43967.1"/>
    </source>
</evidence>
<keyword evidence="2" id="KW-1185">Reference proteome</keyword>
<dbReference type="RefSeq" id="XP_018003930.1">
    <property type="nucleotide sequence ID" value="XM_018146576.1"/>
</dbReference>
<evidence type="ECO:0000313" key="2">
    <source>
        <dbReference type="Proteomes" id="UP000038010"/>
    </source>
</evidence>
<protein>
    <submittedName>
        <fullName evidence="1">Uncharacterized protein</fullName>
    </submittedName>
</protein>
<comment type="caution">
    <text evidence="1">The sequence shown here is derived from an EMBL/GenBank/DDBJ whole genome shotgun (WGS) entry which is preliminary data.</text>
</comment>
<dbReference type="GeneID" id="28738456"/>
<sequence>MASILPNGPGFVCNACRAAHRIPPSSRSFSKPITVAVRSRTARRPWTERDVRGSVQRRVANRGFSTTSSTRADRNETLAARNAPKPQPQPPLNPAHELAELQKAAASIIDSNEHASEKDVTTLLRRADQYARYLIYTEDGSDASEVVEQQSSSAVKTPSQLARQASSSILEDLDEDDALRKAAKGAVTAHDAEFSLKFRREAVSTLAETLYNLLRAPNVTITRSALRAYTLTQCLLGKPEYLPEIFDLFVFKTPPRFTWLPSGAIPKDLADIALAAAIHKRDMGLAVAITDTTVGTSAYWTQRFIDKALPKLLAITVFPFTVNTAANWASTYQNTFEVSEAKNMALAAGFAYIGTFGTVAYVAVTTWSDHHDRVHWQSGAGLTQRWLREDERAFLDKIAQSWGFGDKKMHGLESGPEWDALRDTIGVRVMVLDKTEFMPGFN</sequence>
<dbReference type="AlphaFoldDB" id="A0A0N1P2S1"/>
<proteinExistence type="predicted"/>
<name>A0A0N1P2S1_9EURO</name>
<accession>A0A0N1P2S1</accession>
<dbReference type="OrthoDB" id="5360701at2759"/>
<dbReference type="EMBL" id="LFJN01000004">
    <property type="protein sequence ID" value="KPI43967.1"/>
    <property type="molecule type" value="Genomic_DNA"/>
</dbReference>
<dbReference type="STRING" id="1664694.A0A0N1P2S1"/>
<reference evidence="1 2" key="1">
    <citation type="submission" date="2015-06" db="EMBL/GenBank/DDBJ databases">
        <title>Draft genome of the ant-associated black yeast Phialophora attae CBS 131958.</title>
        <authorList>
            <person name="Moreno L.F."/>
            <person name="Stielow B.J."/>
            <person name="de Hoog S."/>
            <person name="Vicente V.A."/>
            <person name="Weiss V.A."/>
            <person name="de Vries M."/>
            <person name="Cruz L.M."/>
            <person name="Souza E.M."/>
        </authorList>
    </citation>
    <scope>NUCLEOTIDE SEQUENCE [LARGE SCALE GENOMIC DNA]</scope>
    <source>
        <strain evidence="1 2">CBS 131958</strain>
    </source>
</reference>
<gene>
    <name evidence="1" type="ORF">AB675_6296</name>
</gene>